<dbReference type="Proteomes" id="UP000002051">
    <property type="component" value="Chromosome 3"/>
</dbReference>
<protein>
    <submittedName>
        <fullName evidence="2">Pol-like polyprotein/retrotransposon, putative</fullName>
    </submittedName>
</protein>
<keyword evidence="4" id="KW-1185">Reference proteome</keyword>
<sequence length="284" mass="33105">MGLNLCPYIYYAIFLPTELSFLPQIGSSPVPLALLRRFHYNHKDYKCSILSKYETSQNAQAHRQESSNAQALRLIRWILLLQEFDLEIKDKKGVENVVADHLSRLWETNEDELPLDDSFPDNQLFLLLLSWYADFVNFLAAGVLPPELSYQQKKKFFNDLKHYYSDKPYLFRRGSDGILRRCIPENEVSSILTHCHSSSYGGHASTQKTSFKILHSGFWWPSLFKDVHLFISKCDKCQRTGSITKRNEMPLNNILEVEIFDVWGIDFMGPFPLLFWESLHISSR</sequence>
<accession>A0A072UWC4</accession>
<feature type="domain" description="Integrase zinc-binding" evidence="1">
    <location>
        <begin position="183"/>
        <end position="240"/>
    </location>
</feature>
<gene>
    <name evidence="2" type="ordered locus">MTR_3g451840</name>
</gene>
<name>A0A072UWC4_MEDTR</name>
<dbReference type="STRING" id="3880.A0A072UWC4"/>
<evidence type="ECO:0000313" key="2">
    <source>
        <dbReference type="EMBL" id="KEH33736.1"/>
    </source>
</evidence>
<reference evidence="2 4" key="1">
    <citation type="journal article" date="2011" name="Nature">
        <title>The Medicago genome provides insight into the evolution of rhizobial symbioses.</title>
        <authorList>
            <person name="Young N.D."/>
            <person name="Debelle F."/>
            <person name="Oldroyd G.E."/>
            <person name="Geurts R."/>
            <person name="Cannon S.B."/>
            <person name="Udvardi M.K."/>
            <person name="Benedito V.A."/>
            <person name="Mayer K.F."/>
            <person name="Gouzy J."/>
            <person name="Schoof H."/>
            <person name="Van de Peer Y."/>
            <person name="Proost S."/>
            <person name="Cook D.R."/>
            <person name="Meyers B.C."/>
            <person name="Spannagl M."/>
            <person name="Cheung F."/>
            <person name="De Mita S."/>
            <person name="Krishnakumar V."/>
            <person name="Gundlach H."/>
            <person name="Zhou S."/>
            <person name="Mudge J."/>
            <person name="Bharti A.K."/>
            <person name="Murray J.D."/>
            <person name="Naoumkina M.A."/>
            <person name="Rosen B."/>
            <person name="Silverstein K.A."/>
            <person name="Tang H."/>
            <person name="Rombauts S."/>
            <person name="Zhao P.X."/>
            <person name="Zhou P."/>
            <person name="Barbe V."/>
            <person name="Bardou P."/>
            <person name="Bechner M."/>
            <person name="Bellec A."/>
            <person name="Berger A."/>
            <person name="Berges H."/>
            <person name="Bidwell S."/>
            <person name="Bisseling T."/>
            <person name="Choisne N."/>
            <person name="Couloux A."/>
            <person name="Denny R."/>
            <person name="Deshpande S."/>
            <person name="Dai X."/>
            <person name="Doyle J.J."/>
            <person name="Dudez A.M."/>
            <person name="Farmer A.D."/>
            <person name="Fouteau S."/>
            <person name="Franken C."/>
            <person name="Gibelin C."/>
            <person name="Gish J."/>
            <person name="Goldstein S."/>
            <person name="Gonzalez A.J."/>
            <person name="Green P.J."/>
            <person name="Hallab A."/>
            <person name="Hartog M."/>
            <person name="Hua A."/>
            <person name="Humphray S.J."/>
            <person name="Jeong D.H."/>
            <person name="Jing Y."/>
            <person name="Jocker A."/>
            <person name="Kenton S.M."/>
            <person name="Kim D.J."/>
            <person name="Klee K."/>
            <person name="Lai H."/>
            <person name="Lang C."/>
            <person name="Lin S."/>
            <person name="Macmil S.L."/>
            <person name="Magdelenat G."/>
            <person name="Matthews L."/>
            <person name="McCorrison J."/>
            <person name="Monaghan E.L."/>
            <person name="Mun J.H."/>
            <person name="Najar F.Z."/>
            <person name="Nicholson C."/>
            <person name="Noirot C."/>
            <person name="O'Bleness M."/>
            <person name="Paule C.R."/>
            <person name="Poulain J."/>
            <person name="Prion F."/>
            <person name="Qin B."/>
            <person name="Qu C."/>
            <person name="Retzel E.F."/>
            <person name="Riddle C."/>
            <person name="Sallet E."/>
            <person name="Samain S."/>
            <person name="Samson N."/>
            <person name="Sanders I."/>
            <person name="Saurat O."/>
            <person name="Scarpelli C."/>
            <person name="Schiex T."/>
            <person name="Segurens B."/>
            <person name="Severin A.J."/>
            <person name="Sherrier D.J."/>
            <person name="Shi R."/>
            <person name="Sims S."/>
            <person name="Singer S.R."/>
            <person name="Sinharoy S."/>
            <person name="Sterck L."/>
            <person name="Viollet A."/>
            <person name="Wang B.B."/>
            <person name="Wang K."/>
            <person name="Wang M."/>
            <person name="Wang X."/>
            <person name="Warfsmann J."/>
            <person name="Weissenbach J."/>
            <person name="White D.D."/>
            <person name="White J.D."/>
            <person name="Wiley G.B."/>
            <person name="Wincker P."/>
            <person name="Xing Y."/>
            <person name="Yang L."/>
            <person name="Yao Z."/>
            <person name="Ying F."/>
            <person name="Zhai J."/>
            <person name="Zhou L."/>
            <person name="Zuber A."/>
            <person name="Denarie J."/>
            <person name="Dixon R.A."/>
            <person name="May G.D."/>
            <person name="Schwartz D.C."/>
            <person name="Rogers J."/>
            <person name="Quetier F."/>
            <person name="Town C.D."/>
            <person name="Roe B.A."/>
        </authorList>
    </citation>
    <scope>NUCLEOTIDE SEQUENCE [LARGE SCALE GENOMIC DNA]</scope>
    <source>
        <strain evidence="2">A17</strain>
        <strain evidence="3 4">cv. Jemalong A17</strain>
    </source>
</reference>
<dbReference type="PaxDb" id="3880-AES64789"/>
<reference evidence="2 4" key="2">
    <citation type="journal article" date="2014" name="BMC Genomics">
        <title>An improved genome release (version Mt4.0) for the model legume Medicago truncatula.</title>
        <authorList>
            <person name="Tang H."/>
            <person name="Krishnakumar V."/>
            <person name="Bidwell S."/>
            <person name="Rosen B."/>
            <person name="Chan A."/>
            <person name="Zhou S."/>
            <person name="Gentzbittel L."/>
            <person name="Childs K.L."/>
            <person name="Yandell M."/>
            <person name="Gundlach H."/>
            <person name="Mayer K.F."/>
            <person name="Schwartz D.C."/>
            <person name="Town C.D."/>
        </authorList>
    </citation>
    <scope>GENOME REANNOTATION</scope>
    <source>
        <strain evidence="2">A17</strain>
        <strain evidence="3 4">cv. Jemalong A17</strain>
    </source>
</reference>
<dbReference type="EnsemblPlants" id="KEH33736">
    <property type="protein sequence ID" value="KEH33736"/>
    <property type="gene ID" value="MTR_3g451840"/>
</dbReference>
<evidence type="ECO:0000313" key="3">
    <source>
        <dbReference type="EnsemblPlants" id="KEH33736"/>
    </source>
</evidence>
<dbReference type="HOGENOM" id="CLU_981303_0_0_1"/>
<reference evidence="3" key="3">
    <citation type="submission" date="2015-04" db="UniProtKB">
        <authorList>
            <consortium name="EnsemblPlants"/>
        </authorList>
    </citation>
    <scope>IDENTIFICATION</scope>
    <source>
        <strain evidence="3">cv. Jemalong A17</strain>
    </source>
</reference>
<dbReference type="Gene3D" id="1.10.340.70">
    <property type="match status" value="1"/>
</dbReference>
<dbReference type="Pfam" id="PF17921">
    <property type="entry name" value="Integrase_H2C2"/>
    <property type="match status" value="1"/>
</dbReference>
<dbReference type="PANTHER" id="PTHR47266">
    <property type="entry name" value="ENDONUCLEASE-RELATED"/>
    <property type="match status" value="1"/>
</dbReference>
<evidence type="ECO:0000259" key="1">
    <source>
        <dbReference type="Pfam" id="PF17921"/>
    </source>
</evidence>
<proteinExistence type="predicted"/>
<dbReference type="AlphaFoldDB" id="A0A072UWC4"/>
<organism evidence="2 4">
    <name type="scientific">Medicago truncatula</name>
    <name type="common">Barrel medic</name>
    <name type="synonym">Medicago tribuloides</name>
    <dbReference type="NCBI Taxonomy" id="3880"/>
    <lineage>
        <taxon>Eukaryota</taxon>
        <taxon>Viridiplantae</taxon>
        <taxon>Streptophyta</taxon>
        <taxon>Embryophyta</taxon>
        <taxon>Tracheophyta</taxon>
        <taxon>Spermatophyta</taxon>
        <taxon>Magnoliopsida</taxon>
        <taxon>eudicotyledons</taxon>
        <taxon>Gunneridae</taxon>
        <taxon>Pentapetalae</taxon>
        <taxon>rosids</taxon>
        <taxon>fabids</taxon>
        <taxon>Fabales</taxon>
        <taxon>Fabaceae</taxon>
        <taxon>Papilionoideae</taxon>
        <taxon>50 kb inversion clade</taxon>
        <taxon>NPAAA clade</taxon>
        <taxon>Hologalegina</taxon>
        <taxon>IRL clade</taxon>
        <taxon>Trifolieae</taxon>
        <taxon>Medicago</taxon>
    </lineage>
</organism>
<dbReference type="InterPro" id="IPR041588">
    <property type="entry name" value="Integrase_H2C2"/>
</dbReference>
<evidence type="ECO:0000313" key="4">
    <source>
        <dbReference type="Proteomes" id="UP000002051"/>
    </source>
</evidence>
<dbReference type="EMBL" id="CM001219">
    <property type="protein sequence ID" value="KEH33736.1"/>
    <property type="molecule type" value="Genomic_DNA"/>
</dbReference>
<dbReference type="InterPro" id="IPR052160">
    <property type="entry name" value="Gypsy_RT_Integrase-like"/>
</dbReference>